<accession>A0A8W8IIL0</accession>
<dbReference type="InterPro" id="IPR008908">
    <property type="entry name" value="Sarcoglycan_alpha/epsilon"/>
</dbReference>
<feature type="compositionally biased region" description="Basic and acidic residues" evidence="1">
    <location>
        <begin position="122"/>
        <end position="134"/>
    </location>
</feature>
<keyword evidence="4" id="KW-1185">Reference proteome</keyword>
<dbReference type="EnsemblMetazoa" id="G14165.2">
    <property type="protein sequence ID" value="G14165.2:cds"/>
    <property type="gene ID" value="G14165"/>
</dbReference>
<dbReference type="EnsemblMetazoa" id="G14165.3">
    <property type="protein sequence ID" value="G14165.3:cds"/>
    <property type="gene ID" value="G14165"/>
</dbReference>
<evidence type="ECO:0000313" key="4">
    <source>
        <dbReference type="Proteomes" id="UP000005408"/>
    </source>
</evidence>
<dbReference type="OMA" id="FRPRDAC"/>
<evidence type="ECO:0000256" key="1">
    <source>
        <dbReference type="SAM" id="MobiDB-lite"/>
    </source>
</evidence>
<keyword evidence="2" id="KW-0472">Membrane</keyword>
<name>A0A8W8IIL0_MAGGI</name>
<proteinExistence type="predicted"/>
<keyword evidence="2" id="KW-0812">Transmembrane</keyword>
<dbReference type="PANTHER" id="PTHR10132">
    <property type="entry name" value="ALPHA-/EPSILON-SARCOGLYCAN FAMILY MEMBER"/>
    <property type="match status" value="1"/>
</dbReference>
<dbReference type="OrthoDB" id="10019906at2759"/>
<feature type="compositionally biased region" description="Polar residues" evidence="1">
    <location>
        <begin position="107"/>
        <end position="121"/>
    </location>
</feature>
<protein>
    <submittedName>
        <fullName evidence="3">Uncharacterized protein</fullName>
    </submittedName>
</protein>
<evidence type="ECO:0000256" key="2">
    <source>
        <dbReference type="SAM" id="Phobius"/>
    </source>
</evidence>
<dbReference type="Proteomes" id="UP000005408">
    <property type="component" value="Unassembled WGS sequence"/>
</dbReference>
<dbReference type="GO" id="GO:0016012">
    <property type="term" value="C:sarcoglycan complex"/>
    <property type="evidence" value="ECO:0007669"/>
    <property type="project" value="InterPro"/>
</dbReference>
<feature type="region of interest" description="Disordered" evidence="1">
    <location>
        <begin position="75"/>
        <end position="160"/>
    </location>
</feature>
<dbReference type="AlphaFoldDB" id="A0A8W8IIL0"/>
<feature type="compositionally biased region" description="Polar residues" evidence="1">
    <location>
        <begin position="151"/>
        <end position="160"/>
    </location>
</feature>
<feature type="transmembrane region" description="Helical" evidence="2">
    <location>
        <begin position="23"/>
        <end position="46"/>
    </location>
</feature>
<evidence type="ECO:0000313" key="3">
    <source>
        <dbReference type="EnsemblMetazoa" id="G14165.2:cds"/>
    </source>
</evidence>
<keyword evidence="2" id="KW-1133">Transmembrane helix</keyword>
<feature type="compositionally biased region" description="Low complexity" evidence="1">
    <location>
        <begin position="86"/>
        <end position="96"/>
    </location>
</feature>
<sequence>MTDDFNPPSTCPDGRCRDMSDDFIYIVIVPAFIVVVCAVVLGVLVFRRRTKRAEPPEDTGVQLARYNSIRRASQNIRELSNHRDSMLSTSRSGSMSHVDSERPQRGTRPSRSSTYSAPSTLQRDRRPASSDERVTSPPTYRELFSGHQPRDSQSNRSSLQVPLVYYQHSGEERALIQTP</sequence>
<organism evidence="3 4">
    <name type="scientific">Magallana gigas</name>
    <name type="common">Pacific oyster</name>
    <name type="synonym">Crassostrea gigas</name>
    <dbReference type="NCBI Taxonomy" id="29159"/>
    <lineage>
        <taxon>Eukaryota</taxon>
        <taxon>Metazoa</taxon>
        <taxon>Spiralia</taxon>
        <taxon>Lophotrochozoa</taxon>
        <taxon>Mollusca</taxon>
        <taxon>Bivalvia</taxon>
        <taxon>Autobranchia</taxon>
        <taxon>Pteriomorphia</taxon>
        <taxon>Ostreida</taxon>
        <taxon>Ostreoidea</taxon>
        <taxon>Ostreidae</taxon>
        <taxon>Magallana</taxon>
    </lineage>
</organism>
<dbReference type="PANTHER" id="PTHR10132:SF14">
    <property type="entry name" value="SARCOGLYCAN ALPHA, ISOFORM C"/>
    <property type="match status" value="1"/>
</dbReference>
<reference evidence="3" key="1">
    <citation type="submission" date="2022-08" db="UniProtKB">
        <authorList>
            <consortium name="EnsemblMetazoa"/>
        </authorList>
    </citation>
    <scope>IDENTIFICATION</scope>
    <source>
        <strain evidence="3">05x7-T-G4-1.051#20</strain>
    </source>
</reference>